<dbReference type="PANTHER" id="PTHR43976">
    <property type="entry name" value="SHORT CHAIN DEHYDROGENASE"/>
    <property type="match status" value="1"/>
</dbReference>
<evidence type="ECO:0000256" key="2">
    <source>
        <dbReference type="ARBA" id="ARBA00022857"/>
    </source>
</evidence>
<evidence type="ECO:0000256" key="3">
    <source>
        <dbReference type="ARBA" id="ARBA00023002"/>
    </source>
</evidence>
<comment type="similarity">
    <text evidence="1 4">Belongs to the short-chain dehydrogenases/reductases (SDR) family.</text>
</comment>
<keyword evidence="6" id="KW-1185">Reference proteome</keyword>
<dbReference type="PRINTS" id="PR00081">
    <property type="entry name" value="GDHRDH"/>
</dbReference>
<name>A0A9P3GBM4_9APHY</name>
<reference evidence="5 6" key="1">
    <citation type="submission" date="2021-08" db="EMBL/GenBank/DDBJ databases">
        <title>Draft Genome Sequence of Phanerochaete sordida strain YK-624.</title>
        <authorList>
            <person name="Mori T."/>
            <person name="Dohra H."/>
            <person name="Suzuki T."/>
            <person name="Kawagishi H."/>
            <person name="Hirai H."/>
        </authorList>
    </citation>
    <scope>NUCLEOTIDE SEQUENCE [LARGE SCALE GENOMIC DNA]</scope>
    <source>
        <strain evidence="5 6">YK-624</strain>
    </source>
</reference>
<dbReference type="Pfam" id="PF00106">
    <property type="entry name" value="adh_short"/>
    <property type="match status" value="1"/>
</dbReference>
<evidence type="ECO:0000256" key="4">
    <source>
        <dbReference type="RuleBase" id="RU000363"/>
    </source>
</evidence>
<dbReference type="PANTHER" id="PTHR43976:SF16">
    <property type="entry name" value="SHORT-CHAIN DEHYDROGENASE_REDUCTASE FAMILY PROTEIN"/>
    <property type="match status" value="1"/>
</dbReference>
<dbReference type="Gene3D" id="3.40.50.720">
    <property type="entry name" value="NAD(P)-binding Rossmann-like Domain"/>
    <property type="match status" value="1"/>
</dbReference>
<dbReference type="AlphaFoldDB" id="A0A9P3GBM4"/>
<comment type="caution">
    <text evidence="5">The sequence shown here is derived from an EMBL/GenBank/DDBJ whole genome shotgun (WGS) entry which is preliminary data.</text>
</comment>
<dbReference type="OrthoDB" id="1274115at2759"/>
<evidence type="ECO:0000313" key="6">
    <source>
        <dbReference type="Proteomes" id="UP000703269"/>
    </source>
</evidence>
<gene>
    <name evidence="5" type="ORF">PsYK624_078020</name>
</gene>
<keyword evidence="3" id="KW-0560">Oxidoreductase</keyword>
<dbReference type="GO" id="GO:0016491">
    <property type="term" value="F:oxidoreductase activity"/>
    <property type="evidence" value="ECO:0007669"/>
    <property type="project" value="UniProtKB-KW"/>
</dbReference>
<accession>A0A9P3GBM4</accession>
<dbReference type="InterPro" id="IPR051911">
    <property type="entry name" value="SDR_oxidoreductase"/>
</dbReference>
<dbReference type="PROSITE" id="PS00061">
    <property type="entry name" value="ADH_SHORT"/>
    <property type="match status" value="1"/>
</dbReference>
<dbReference type="EMBL" id="BPQB01000022">
    <property type="protein sequence ID" value="GJE91652.1"/>
    <property type="molecule type" value="Genomic_DNA"/>
</dbReference>
<dbReference type="InterPro" id="IPR020904">
    <property type="entry name" value="Sc_DH/Rdtase_CS"/>
</dbReference>
<keyword evidence="2" id="KW-0521">NADP</keyword>
<dbReference type="SUPFAM" id="SSF51735">
    <property type="entry name" value="NAD(P)-binding Rossmann-fold domains"/>
    <property type="match status" value="1"/>
</dbReference>
<organism evidence="5 6">
    <name type="scientific">Phanerochaete sordida</name>
    <dbReference type="NCBI Taxonomy" id="48140"/>
    <lineage>
        <taxon>Eukaryota</taxon>
        <taxon>Fungi</taxon>
        <taxon>Dikarya</taxon>
        <taxon>Basidiomycota</taxon>
        <taxon>Agaricomycotina</taxon>
        <taxon>Agaricomycetes</taxon>
        <taxon>Polyporales</taxon>
        <taxon>Phanerochaetaceae</taxon>
        <taxon>Phanerochaete</taxon>
    </lineage>
</organism>
<sequence>MVSPRVWLVTGSSSGFGLSICKLALARGDRVVATLRKPSAIAALSAQWGLGALLVLQVDVTRPEEVAHAFAAATAHFGRVDVVFNNAGMSIVGEVEGVPEADARRLMDVNFWGALAVCKAAVRCFREDNPAGAGGLLFNMSSAAGQCCPPATAYYNATKHALEGLSETLAAEVDPTWNIRVCILAPGFFRSPITDNAPTFPVHPAYTSVRSVQHMRDIIAKTGDPTRPLPVGDVDKACRAIFEVSALEHPPLRLFLGTDCTRAMREKCEKLLADLDASATWSESLQEDPLP</sequence>
<protein>
    <submittedName>
        <fullName evidence="5">SDR family oxidoreductase</fullName>
    </submittedName>
</protein>
<dbReference type="Proteomes" id="UP000703269">
    <property type="component" value="Unassembled WGS sequence"/>
</dbReference>
<dbReference type="InterPro" id="IPR036291">
    <property type="entry name" value="NAD(P)-bd_dom_sf"/>
</dbReference>
<evidence type="ECO:0000313" key="5">
    <source>
        <dbReference type="EMBL" id="GJE91652.1"/>
    </source>
</evidence>
<dbReference type="CDD" id="cd05374">
    <property type="entry name" value="17beta-HSD-like_SDR_c"/>
    <property type="match status" value="1"/>
</dbReference>
<evidence type="ECO:0000256" key="1">
    <source>
        <dbReference type="ARBA" id="ARBA00006484"/>
    </source>
</evidence>
<dbReference type="InterPro" id="IPR002347">
    <property type="entry name" value="SDR_fam"/>
</dbReference>
<proteinExistence type="inferred from homology"/>
<dbReference type="PRINTS" id="PR00080">
    <property type="entry name" value="SDRFAMILY"/>
</dbReference>